<reference evidence="5" key="1">
    <citation type="journal article" date="2014" name="Genome Biol. Evol.">
        <title>Pangenome evidence for extensive interdomain horizontal transfer affecting lineage core and shell genes in uncultured planktonic thaumarchaeota and euryarchaeota.</title>
        <authorList>
            <person name="Deschamps P."/>
            <person name="Zivanovic Y."/>
            <person name="Moreira D."/>
            <person name="Rodriguez-Valera F."/>
            <person name="Lopez-Garcia P."/>
        </authorList>
    </citation>
    <scope>NUCLEOTIDE SEQUENCE</scope>
</reference>
<organism evidence="5">
    <name type="scientific">uncultured marine thaumarchaeote KM3_88_C09</name>
    <dbReference type="NCBI Taxonomy" id="1456333"/>
    <lineage>
        <taxon>Archaea</taxon>
        <taxon>Nitrososphaerota</taxon>
        <taxon>environmental samples</taxon>
    </lineage>
</organism>
<feature type="region of interest" description="Disordered" evidence="3">
    <location>
        <begin position="1"/>
        <end position="26"/>
    </location>
</feature>
<dbReference type="EMBL" id="KF901152">
    <property type="protein sequence ID" value="AIF19980.1"/>
    <property type="molecule type" value="Genomic_DNA"/>
</dbReference>
<sequence length="199" mass="22584">MYVTSRKNQANETKVGDKMSSTDNGTDIQKIEDASTALKLESSLSNSISKKFPNVEVAYVKLNRIRVNVKKEEIIDVASFIRDELQFDHAESVSGVDYPEDKQIEVVYNLGSYTDPLLSKQILALATRTPREDVPHPGNDNTKLPSLRDVFPSVSFHERECFEMLGVYFDGHPDNRRLLLPEDWADIPPLRKDFAIKGR</sequence>
<accession>A0A075HWN0</accession>
<keyword evidence="5" id="KW-0830">Ubiquinone</keyword>
<evidence type="ECO:0000313" key="5">
    <source>
        <dbReference type="EMBL" id="AIF19980.1"/>
    </source>
</evidence>
<feature type="domain" description="NADH:ubiquinone oxidoreductase 30kDa subunit" evidence="4">
    <location>
        <begin position="67"/>
        <end position="198"/>
    </location>
</feature>
<dbReference type="InterPro" id="IPR001268">
    <property type="entry name" value="NADH_UbQ_OxRdtase_30kDa_su"/>
</dbReference>
<protein>
    <submittedName>
        <fullName evidence="5">NADH-ubiquinone oxidoreductase subunit C (NuoC)</fullName>
        <ecNumber evidence="5">1.6.5.3</ecNumber>
    </submittedName>
</protein>
<feature type="compositionally biased region" description="Polar residues" evidence="3">
    <location>
        <begin position="1"/>
        <end position="12"/>
    </location>
</feature>
<dbReference type="EC" id="1.6.5.3" evidence="5"/>
<dbReference type="PANTHER" id="PTHR10884:SF14">
    <property type="entry name" value="NADH DEHYDROGENASE [UBIQUINONE] IRON-SULFUR PROTEIN 3, MITOCHONDRIAL"/>
    <property type="match status" value="1"/>
</dbReference>
<keyword evidence="5" id="KW-0560">Oxidoreductase</keyword>
<gene>
    <name evidence="5" type="primary">nuoC</name>
</gene>
<dbReference type="PANTHER" id="PTHR10884">
    <property type="entry name" value="NADH DEHYDROGENASE UBIQUINONE IRON-SULFUR PROTEIN 3"/>
    <property type="match status" value="1"/>
</dbReference>
<name>A0A075HWN0_9ARCH</name>
<dbReference type="Pfam" id="PF00329">
    <property type="entry name" value="Complex1_30kDa"/>
    <property type="match status" value="1"/>
</dbReference>
<evidence type="ECO:0000256" key="3">
    <source>
        <dbReference type="SAM" id="MobiDB-lite"/>
    </source>
</evidence>
<dbReference type="Gene3D" id="3.30.460.80">
    <property type="entry name" value="NADH:ubiquinone oxidoreductase, 30kDa subunit"/>
    <property type="match status" value="1"/>
</dbReference>
<dbReference type="SUPFAM" id="SSF143243">
    <property type="entry name" value="Nqo5-like"/>
    <property type="match status" value="1"/>
</dbReference>
<dbReference type="InterPro" id="IPR020396">
    <property type="entry name" value="NADH_UbQ_OxRdtase_CS"/>
</dbReference>
<dbReference type="GO" id="GO:0008137">
    <property type="term" value="F:NADH dehydrogenase (ubiquinone) activity"/>
    <property type="evidence" value="ECO:0007669"/>
    <property type="project" value="InterPro"/>
</dbReference>
<dbReference type="InterPro" id="IPR037232">
    <property type="entry name" value="NADH_quin_OxRdtase_su_C/D-like"/>
</dbReference>
<dbReference type="PROSITE" id="PS00542">
    <property type="entry name" value="COMPLEX1_30K"/>
    <property type="match status" value="1"/>
</dbReference>
<evidence type="ECO:0000256" key="1">
    <source>
        <dbReference type="ARBA" id="ARBA00007569"/>
    </source>
</evidence>
<comment type="similarity">
    <text evidence="1">Belongs to the complex I 30 kDa subunit family.</text>
</comment>
<keyword evidence="2" id="KW-0813">Transport</keyword>
<evidence type="ECO:0000256" key="2">
    <source>
        <dbReference type="ARBA" id="ARBA00022448"/>
    </source>
</evidence>
<dbReference type="GO" id="GO:0016651">
    <property type="term" value="F:oxidoreductase activity, acting on NAD(P)H"/>
    <property type="evidence" value="ECO:0007669"/>
    <property type="project" value="InterPro"/>
</dbReference>
<dbReference type="AlphaFoldDB" id="A0A075HWN0"/>
<evidence type="ECO:0000259" key="4">
    <source>
        <dbReference type="Pfam" id="PF00329"/>
    </source>
</evidence>
<proteinExistence type="inferred from homology"/>